<evidence type="ECO:0000313" key="2">
    <source>
        <dbReference type="Proteomes" id="UP000805193"/>
    </source>
</evidence>
<gene>
    <name evidence="1" type="ORF">HPB47_020702</name>
</gene>
<proteinExistence type="predicted"/>
<sequence>MKVMDLKRELKAMGLSTVGSKSELFDRFQAATATPDGFPTGTELDESSLGSTVTVSADTLLAPLVGAAGNGSLSDRDEDVLSIPNRASSSAGSQGRPLQEPPEDTTTEHASQHFIEPVTDEHIQTIRGLSQVSCKDCDSVAELRRMHKQEMEELEVRIGGFAERLQQAATEGNILREMQRKFTLMEQQLKELFEWRELLQGREARSLKSMPSTTPPAPLSMSEEQSNDALVGFDISNLSDRRTSAGRTQCEDLTQYVADFMQHGEELETDPNKIPSVTGPESEGLNGIDEPKDDSTEDLNLLHISNNPDDSKRPGIPDGATTGLRHTSFIKRQEVSKGLTRLDRPPPGVTREVLIVGDSNVERIAQPFVSAAKNPQSVEVMFNRKATAEKVHTMIDEYEEGARKIPRMYIIHVGINDLLKGHQPEDVVEVFRKRWSSRKASLTICSVPEVVSKGKAVQAATMMLNAKIKGLCRKIRARYVDLSAELTGHNAMDKDGVHYGEMGACVVSQHLAQVARRFLEGTVQRGDGGTASQSWKAAENLERHYQWNREEQRTKPPFGFNDAHRKSHRTTAFRLLKPSRHSCRPDSRAHPYTKRPQQSFPQVRPYGNTVIDNPFPHTRDAEVRQQLPYPAVVNYTPTPGLEQQVRYVDSNIHLPPATGVPGLSPLRSTQAAHNNLAAFGWPPEMPPLHPQRQTDSSGGLLVPSSGPWTSPKTAHVAQLYTHVVPPLPLHDLRAIVTEMVNQQLDYHCQRQKVLGFLNLQGARRQQKWEELFSQLEDEKMILFGVAETHLRDLEEAPTNENWCWAGRNRVEGQRRGGGKRLQQLEHKYGFFSDPVEASSEREWASEVKKKVRDNEAQQWLRDAQTKKTLQVYLTHKTIIASEALLYDNSLGSRLLSEARAGALRTLVYRRRFDATVTTSACRVCGGYDETVEHIVLDCAGLQPSRCPRLQSPLVLAGALGFTITEIGRNQADSSDAQSSAATQIKGPSSGRHRLVVATKRRLEDWWNKIHLRGH</sequence>
<name>A0AC60QGM8_IXOPE</name>
<organism evidence="1 2">
    <name type="scientific">Ixodes persulcatus</name>
    <name type="common">Taiga tick</name>
    <dbReference type="NCBI Taxonomy" id="34615"/>
    <lineage>
        <taxon>Eukaryota</taxon>
        <taxon>Metazoa</taxon>
        <taxon>Ecdysozoa</taxon>
        <taxon>Arthropoda</taxon>
        <taxon>Chelicerata</taxon>
        <taxon>Arachnida</taxon>
        <taxon>Acari</taxon>
        <taxon>Parasitiformes</taxon>
        <taxon>Ixodida</taxon>
        <taxon>Ixodoidea</taxon>
        <taxon>Ixodidae</taxon>
        <taxon>Ixodinae</taxon>
        <taxon>Ixodes</taxon>
    </lineage>
</organism>
<evidence type="ECO:0000313" key="1">
    <source>
        <dbReference type="EMBL" id="KAG0432578.1"/>
    </source>
</evidence>
<dbReference type="Proteomes" id="UP000805193">
    <property type="component" value="Unassembled WGS sequence"/>
</dbReference>
<protein>
    <submittedName>
        <fullName evidence="1">Uncharacterized protein</fullName>
    </submittedName>
</protein>
<reference evidence="1 2" key="1">
    <citation type="journal article" date="2020" name="Cell">
        <title>Large-Scale Comparative Analyses of Tick Genomes Elucidate Their Genetic Diversity and Vector Capacities.</title>
        <authorList>
            <consortium name="Tick Genome and Microbiome Consortium (TIGMIC)"/>
            <person name="Jia N."/>
            <person name="Wang J."/>
            <person name="Shi W."/>
            <person name="Du L."/>
            <person name="Sun Y."/>
            <person name="Zhan W."/>
            <person name="Jiang J.F."/>
            <person name="Wang Q."/>
            <person name="Zhang B."/>
            <person name="Ji P."/>
            <person name="Bell-Sakyi L."/>
            <person name="Cui X.M."/>
            <person name="Yuan T.T."/>
            <person name="Jiang B.G."/>
            <person name="Yang W.F."/>
            <person name="Lam T.T."/>
            <person name="Chang Q.C."/>
            <person name="Ding S.J."/>
            <person name="Wang X.J."/>
            <person name="Zhu J.G."/>
            <person name="Ruan X.D."/>
            <person name="Zhao L."/>
            <person name="Wei J.T."/>
            <person name="Ye R.Z."/>
            <person name="Que T.C."/>
            <person name="Du C.H."/>
            <person name="Zhou Y.H."/>
            <person name="Cheng J.X."/>
            <person name="Dai P.F."/>
            <person name="Guo W.B."/>
            <person name="Han X.H."/>
            <person name="Huang E.J."/>
            <person name="Li L.F."/>
            <person name="Wei W."/>
            <person name="Gao Y.C."/>
            <person name="Liu J.Z."/>
            <person name="Shao H.Z."/>
            <person name="Wang X."/>
            <person name="Wang C.C."/>
            <person name="Yang T.C."/>
            <person name="Huo Q.B."/>
            <person name="Li W."/>
            <person name="Chen H.Y."/>
            <person name="Chen S.E."/>
            <person name="Zhou L.G."/>
            <person name="Ni X.B."/>
            <person name="Tian J.H."/>
            <person name="Sheng Y."/>
            <person name="Liu T."/>
            <person name="Pan Y.S."/>
            <person name="Xia L.Y."/>
            <person name="Li J."/>
            <person name="Zhao F."/>
            <person name="Cao W.C."/>
        </authorList>
    </citation>
    <scope>NUCLEOTIDE SEQUENCE [LARGE SCALE GENOMIC DNA]</scope>
    <source>
        <strain evidence="1">Iper-2018</strain>
    </source>
</reference>
<dbReference type="EMBL" id="JABSTQ010009136">
    <property type="protein sequence ID" value="KAG0432578.1"/>
    <property type="molecule type" value="Genomic_DNA"/>
</dbReference>
<keyword evidence="2" id="KW-1185">Reference proteome</keyword>
<comment type="caution">
    <text evidence="1">The sequence shown here is derived from an EMBL/GenBank/DDBJ whole genome shotgun (WGS) entry which is preliminary data.</text>
</comment>
<accession>A0AC60QGM8</accession>